<dbReference type="Proteomes" id="UP000314294">
    <property type="component" value="Unassembled WGS sequence"/>
</dbReference>
<dbReference type="EMBL" id="SRLO01021345">
    <property type="protein sequence ID" value="TNN22703.1"/>
    <property type="molecule type" value="Genomic_DNA"/>
</dbReference>
<keyword evidence="2" id="KW-1185">Reference proteome</keyword>
<reference evidence="1 2" key="1">
    <citation type="submission" date="2019-03" db="EMBL/GenBank/DDBJ databases">
        <title>First draft genome of Liparis tanakae, snailfish: a comprehensive survey of snailfish specific genes.</title>
        <authorList>
            <person name="Kim W."/>
            <person name="Song I."/>
            <person name="Jeong J.-H."/>
            <person name="Kim D."/>
            <person name="Kim S."/>
            <person name="Ryu S."/>
            <person name="Song J.Y."/>
            <person name="Lee S.K."/>
        </authorList>
    </citation>
    <scope>NUCLEOTIDE SEQUENCE [LARGE SCALE GENOMIC DNA]</scope>
    <source>
        <tissue evidence="1">Muscle</tissue>
    </source>
</reference>
<organism evidence="1 2">
    <name type="scientific">Liparis tanakae</name>
    <name type="common">Tanaka's snailfish</name>
    <dbReference type="NCBI Taxonomy" id="230148"/>
    <lineage>
        <taxon>Eukaryota</taxon>
        <taxon>Metazoa</taxon>
        <taxon>Chordata</taxon>
        <taxon>Craniata</taxon>
        <taxon>Vertebrata</taxon>
        <taxon>Euteleostomi</taxon>
        <taxon>Actinopterygii</taxon>
        <taxon>Neopterygii</taxon>
        <taxon>Teleostei</taxon>
        <taxon>Neoteleostei</taxon>
        <taxon>Acanthomorphata</taxon>
        <taxon>Eupercaria</taxon>
        <taxon>Perciformes</taxon>
        <taxon>Cottioidei</taxon>
        <taxon>Cottales</taxon>
        <taxon>Liparidae</taxon>
        <taxon>Liparis</taxon>
    </lineage>
</organism>
<evidence type="ECO:0000313" key="2">
    <source>
        <dbReference type="Proteomes" id="UP000314294"/>
    </source>
</evidence>
<protein>
    <submittedName>
        <fullName evidence="1">Uncharacterized protein</fullName>
    </submittedName>
</protein>
<gene>
    <name evidence="1" type="ORF">EYF80_067182</name>
</gene>
<evidence type="ECO:0000313" key="1">
    <source>
        <dbReference type="EMBL" id="TNN22703.1"/>
    </source>
</evidence>
<sequence length="100" mass="10302">MLIWTAALAASSEAPAISDWAFSRVHSALGAAPRSETGGVRGPECKTTLTRLTFKRGPGGGGPAAAPIGWVIVGGGDQSESAVRWAWTPSAPMAFHEEDP</sequence>
<dbReference type="AlphaFoldDB" id="A0A4Z2E1T3"/>
<name>A0A4Z2E1T3_9TELE</name>
<comment type="caution">
    <text evidence="1">The sequence shown here is derived from an EMBL/GenBank/DDBJ whole genome shotgun (WGS) entry which is preliminary data.</text>
</comment>
<proteinExistence type="predicted"/>
<accession>A0A4Z2E1T3</accession>